<dbReference type="PANTHER" id="PTHR11618">
    <property type="entry name" value="TRANSCRIPTION INITIATION FACTOR IIB-RELATED"/>
    <property type="match status" value="1"/>
</dbReference>
<keyword evidence="5" id="KW-0862">Zinc</keyword>
<dbReference type="GO" id="GO:0070897">
    <property type="term" value="P:transcription preinitiation complex assembly"/>
    <property type="evidence" value="ECO:0007669"/>
    <property type="project" value="InterPro"/>
</dbReference>
<dbReference type="GO" id="GO:0017025">
    <property type="term" value="F:TBP-class protein binding"/>
    <property type="evidence" value="ECO:0007669"/>
    <property type="project" value="InterPro"/>
</dbReference>
<dbReference type="CDD" id="cd20553">
    <property type="entry name" value="CYCLIN_TFIIIB90_rpt1"/>
    <property type="match status" value="1"/>
</dbReference>
<evidence type="ECO:0000313" key="12">
    <source>
        <dbReference type="Proteomes" id="UP000734854"/>
    </source>
</evidence>
<dbReference type="SUPFAM" id="SSF47954">
    <property type="entry name" value="Cyclin-like"/>
    <property type="match status" value="2"/>
</dbReference>
<dbReference type="SMART" id="SM00385">
    <property type="entry name" value="CYCLIN"/>
    <property type="match status" value="2"/>
</dbReference>
<dbReference type="FunFam" id="1.10.472.10:FF:000007">
    <property type="entry name" value="Transcription factor IIIB 90 kDa subunit"/>
    <property type="match status" value="1"/>
</dbReference>
<evidence type="ECO:0000256" key="5">
    <source>
        <dbReference type="ARBA" id="ARBA00022833"/>
    </source>
</evidence>
<feature type="domain" description="Cyclin-like" evidence="10">
    <location>
        <begin position="179"/>
        <end position="259"/>
    </location>
</feature>
<dbReference type="GO" id="GO:0000126">
    <property type="term" value="C:transcription factor TFIIIB complex"/>
    <property type="evidence" value="ECO:0007669"/>
    <property type="project" value="TreeGrafter"/>
</dbReference>
<evidence type="ECO:0000256" key="1">
    <source>
        <dbReference type="ARBA" id="ARBA00004123"/>
    </source>
</evidence>
<organism evidence="11 12">
    <name type="scientific">Zingiber officinale</name>
    <name type="common">Ginger</name>
    <name type="synonym">Amomum zingiber</name>
    <dbReference type="NCBI Taxonomy" id="94328"/>
    <lineage>
        <taxon>Eukaryota</taxon>
        <taxon>Viridiplantae</taxon>
        <taxon>Streptophyta</taxon>
        <taxon>Embryophyta</taxon>
        <taxon>Tracheophyta</taxon>
        <taxon>Spermatophyta</taxon>
        <taxon>Magnoliopsida</taxon>
        <taxon>Liliopsida</taxon>
        <taxon>Zingiberales</taxon>
        <taxon>Zingiberaceae</taxon>
        <taxon>Zingiber</taxon>
    </lineage>
</organism>
<dbReference type="Proteomes" id="UP000734854">
    <property type="component" value="Unassembled WGS sequence"/>
</dbReference>
<evidence type="ECO:0000256" key="7">
    <source>
        <dbReference type="ARBA" id="ARBA00023163"/>
    </source>
</evidence>
<dbReference type="InterPro" id="IPR000812">
    <property type="entry name" value="TFIIB"/>
</dbReference>
<dbReference type="GO" id="GO:0000995">
    <property type="term" value="F:RNA polymerase III general transcription initiation factor activity"/>
    <property type="evidence" value="ECO:0007669"/>
    <property type="project" value="TreeGrafter"/>
</dbReference>
<evidence type="ECO:0000256" key="2">
    <source>
        <dbReference type="ARBA" id="ARBA00010857"/>
    </source>
</evidence>
<dbReference type="PANTHER" id="PTHR11618:SF4">
    <property type="entry name" value="TRANSCRIPTION FACTOR IIIB 90 KDA SUBUNIT"/>
    <property type="match status" value="1"/>
</dbReference>
<dbReference type="GO" id="GO:0097550">
    <property type="term" value="C:transcription preinitiation complex"/>
    <property type="evidence" value="ECO:0007669"/>
    <property type="project" value="TreeGrafter"/>
</dbReference>
<keyword evidence="6" id="KW-0805">Transcription regulation</keyword>
<comment type="similarity">
    <text evidence="2">Belongs to the TFIIB family.</text>
</comment>
<feature type="domain" description="Cyclin-like" evidence="10">
    <location>
        <begin position="79"/>
        <end position="161"/>
    </location>
</feature>
<reference evidence="11 12" key="1">
    <citation type="submission" date="2020-08" db="EMBL/GenBank/DDBJ databases">
        <title>Plant Genome Project.</title>
        <authorList>
            <person name="Zhang R.-G."/>
        </authorList>
    </citation>
    <scope>NUCLEOTIDE SEQUENCE [LARGE SCALE GENOMIC DNA]</scope>
    <source>
        <tissue evidence="11">Rhizome</tissue>
    </source>
</reference>
<dbReference type="Pfam" id="PF00382">
    <property type="entry name" value="TFIIB"/>
    <property type="match status" value="2"/>
</dbReference>
<protein>
    <recommendedName>
        <fullName evidence="10">Cyclin-like domain-containing protein</fullName>
    </recommendedName>
</protein>
<keyword evidence="3" id="KW-0479">Metal-binding</keyword>
<evidence type="ECO:0000256" key="8">
    <source>
        <dbReference type="ARBA" id="ARBA00023242"/>
    </source>
</evidence>
<dbReference type="AlphaFoldDB" id="A0A8J5KHJ9"/>
<evidence type="ECO:0000256" key="9">
    <source>
        <dbReference type="SAM" id="MobiDB-lite"/>
    </source>
</evidence>
<evidence type="ECO:0000256" key="4">
    <source>
        <dbReference type="ARBA" id="ARBA00022771"/>
    </source>
</evidence>
<keyword evidence="4" id="KW-0863">Zinc-finger</keyword>
<sequence length="432" mass="49190">MTMGWCSNCEECPIYRDPDYSYVCCTLCGRILDQKIYYSRLPFAKDSSGQNRRETGNIIKTLKYEFSASYLRTLNKGRDAINYIVNTMHINGDTIIDNAHAFYEMVLDQKFTKGRKISHVATACLYLSCRRLKQSYLLIDFSEDLQINIYVLGAMFFQLCKTLKLLKRPIVQKIVDPSLFIHRFTKRKKNDTVSEMALRLVARMERNWIQTERKPKGLCGAALYISVHSHGLNYSKSDIVSVVRIREAILNRWLIEFENTGIGRSINKGSCDVNMTPYVGYVEGKVSKEPGSTGHESIDPLTFSEQHGFANSEDDESDHFSFSDIDDDEERKQRLVDEAKDMTRAQIPLDATCQILKRKYEQDTAKKQKVESDVGDPHETLDKDDHVDDLDNKDGDGPRAFENDNYDGCCGIAVDLHSLGIGRSKATAITPC</sequence>
<keyword evidence="7" id="KW-0804">Transcription</keyword>
<keyword evidence="12" id="KW-1185">Reference proteome</keyword>
<evidence type="ECO:0000259" key="10">
    <source>
        <dbReference type="SMART" id="SM00385"/>
    </source>
</evidence>
<comment type="subcellular location">
    <subcellularLocation>
        <location evidence="1">Nucleus</location>
    </subcellularLocation>
</comment>
<dbReference type="GO" id="GO:0005634">
    <property type="term" value="C:nucleus"/>
    <property type="evidence" value="ECO:0007669"/>
    <property type="project" value="UniProtKB-SubCell"/>
</dbReference>
<dbReference type="InterPro" id="IPR013150">
    <property type="entry name" value="TFIIB_cyclin"/>
</dbReference>
<dbReference type="Gene3D" id="1.10.472.10">
    <property type="entry name" value="Cyclin-like"/>
    <property type="match status" value="2"/>
</dbReference>
<dbReference type="EMBL" id="JACMSC010000018">
    <property type="protein sequence ID" value="KAG6476792.1"/>
    <property type="molecule type" value="Genomic_DNA"/>
</dbReference>
<keyword evidence="8" id="KW-0539">Nucleus</keyword>
<dbReference type="GO" id="GO:0008270">
    <property type="term" value="F:zinc ion binding"/>
    <property type="evidence" value="ECO:0007669"/>
    <property type="project" value="UniProtKB-KW"/>
</dbReference>
<gene>
    <name evidence="11" type="ORF">ZIOFF_066040</name>
</gene>
<dbReference type="FunFam" id="1.10.472.10:FF:000066">
    <property type="entry name" value="Transcription factor IIIB subunit"/>
    <property type="match status" value="1"/>
</dbReference>
<accession>A0A8J5KHJ9</accession>
<feature type="region of interest" description="Disordered" evidence="9">
    <location>
        <begin position="308"/>
        <end position="331"/>
    </location>
</feature>
<dbReference type="CDD" id="cd20554">
    <property type="entry name" value="CYCLIN_TFIIIB90_rpt2"/>
    <property type="match status" value="1"/>
</dbReference>
<dbReference type="InterPro" id="IPR036915">
    <property type="entry name" value="Cyclin-like_sf"/>
</dbReference>
<evidence type="ECO:0000256" key="6">
    <source>
        <dbReference type="ARBA" id="ARBA00023015"/>
    </source>
</evidence>
<dbReference type="GO" id="GO:0001006">
    <property type="term" value="F:RNA polymerase III type 3 promoter sequence-specific DNA binding"/>
    <property type="evidence" value="ECO:0007669"/>
    <property type="project" value="TreeGrafter"/>
</dbReference>
<feature type="region of interest" description="Disordered" evidence="9">
    <location>
        <begin position="362"/>
        <end position="399"/>
    </location>
</feature>
<proteinExistence type="inferred from homology"/>
<dbReference type="InterPro" id="IPR013763">
    <property type="entry name" value="Cyclin-like_dom"/>
</dbReference>
<comment type="caution">
    <text evidence="11">The sequence shown here is derived from an EMBL/GenBank/DDBJ whole genome shotgun (WGS) entry which is preliminary data.</text>
</comment>
<evidence type="ECO:0000256" key="3">
    <source>
        <dbReference type="ARBA" id="ARBA00022723"/>
    </source>
</evidence>
<name>A0A8J5KHJ9_ZINOF</name>
<evidence type="ECO:0000313" key="11">
    <source>
        <dbReference type="EMBL" id="KAG6476792.1"/>
    </source>
</evidence>